<dbReference type="Gene3D" id="1.10.1040.20">
    <property type="entry name" value="ProC-like, C-terminal domain"/>
    <property type="match status" value="1"/>
</dbReference>
<evidence type="ECO:0008006" key="5">
    <source>
        <dbReference type="Google" id="ProtNLM"/>
    </source>
</evidence>
<dbReference type="SUPFAM" id="SSF51735">
    <property type="entry name" value="NAD(P)-binding Rossmann-fold domains"/>
    <property type="match status" value="1"/>
</dbReference>
<organism evidence="3 4">
    <name type="scientific">Clostridium saccharoperbutylacetonicum N1-4(HMT)</name>
    <dbReference type="NCBI Taxonomy" id="931276"/>
    <lineage>
        <taxon>Bacteria</taxon>
        <taxon>Bacillati</taxon>
        <taxon>Bacillota</taxon>
        <taxon>Clostridia</taxon>
        <taxon>Eubacteriales</taxon>
        <taxon>Clostridiaceae</taxon>
        <taxon>Clostridium</taxon>
    </lineage>
</organism>
<dbReference type="InterPro" id="IPR019665">
    <property type="entry name" value="OxRdtase/DH_put_Rossmann_dom"/>
</dbReference>
<feature type="domain" description="Putative oxidoreductase/dehydrogenase Rossmann-like" evidence="1">
    <location>
        <begin position="11"/>
        <end position="125"/>
    </location>
</feature>
<dbReference type="Proteomes" id="UP000011728">
    <property type="component" value="Chromosome"/>
</dbReference>
<dbReference type="InterPro" id="IPR036291">
    <property type="entry name" value="NAD(P)-bd_dom_sf"/>
</dbReference>
<dbReference type="EMBL" id="CP004121">
    <property type="protein sequence ID" value="AGF56973.1"/>
    <property type="molecule type" value="Genomic_DNA"/>
</dbReference>
<dbReference type="STRING" id="36745.CLSAP_30190"/>
<evidence type="ECO:0000313" key="4">
    <source>
        <dbReference type="Proteomes" id="UP000011728"/>
    </source>
</evidence>
<dbReference type="HOGENOM" id="CLU_055635_1_0_9"/>
<evidence type="ECO:0000259" key="1">
    <source>
        <dbReference type="Pfam" id="PF10727"/>
    </source>
</evidence>
<protein>
    <recommendedName>
        <fullName evidence="5">DUF2520 domain-containing protein</fullName>
    </recommendedName>
</protein>
<dbReference type="AlphaFoldDB" id="M1ML33"/>
<dbReference type="Gene3D" id="3.40.50.720">
    <property type="entry name" value="NAD(P)-binding Rossmann-like Domain"/>
    <property type="match status" value="1"/>
</dbReference>
<feature type="domain" description="DUF2520" evidence="2">
    <location>
        <begin position="142"/>
        <end position="265"/>
    </location>
</feature>
<reference evidence="3 4" key="1">
    <citation type="submission" date="2013-02" db="EMBL/GenBank/DDBJ databases">
        <title>Genome sequence of Clostridium saccharoperbutylacetonicum N1-4(HMT).</title>
        <authorList>
            <person name="Poehlein A."/>
            <person name="Daniel R."/>
        </authorList>
    </citation>
    <scope>NUCLEOTIDE SEQUENCE [LARGE SCALE GENOMIC DNA]</scope>
    <source>
        <strain evidence="4">N1-4(HMT)</strain>
    </source>
</reference>
<dbReference type="Pfam" id="PF10728">
    <property type="entry name" value="DUF2520"/>
    <property type="match status" value="1"/>
</dbReference>
<accession>M1ML33</accession>
<dbReference type="KEGG" id="csr:Cspa_c32120"/>
<name>M1ML33_9CLOT</name>
<gene>
    <name evidence="3" type="ORF">Cspa_c32120</name>
</gene>
<evidence type="ECO:0000259" key="2">
    <source>
        <dbReference type="Pfam" id="PF10728"/>
    </source>
</evidence>
<proteinExistence type="predicted"/>
<dbReference type="OrthoDB" id="9810755at2"/>
<evidence type="ECO:0000313" key="3">
    <source>
        <dbReference type="EMBL" id="AGF56973.1"/>
    </source>
</evidence>
<dbReference type="PANTHER" id="PTHR40459">
    <property type="entry name" value="CONSERVED HYPOTHETICAL ALANINE AND LEUCINE RICH PROTEIN"/>
    <property type="match status" value="1"/>
</dbReference>
<dbReference type="InterPro" id="IPR008927">
    <property type="entry name" value="6-PGluconate_DH-like_C_sf"/>
</dbReference>
<dbReference type="eggNOG" id="COG5495">
    <property type="taxonomic scope" value="Bacteria"/>
</dbReference>
<dbReference type="SUPFAM" id="SSF48179">
    <property type="entry name" value="6-phosphogluconate dehydrogenase C-terminal domain-like"/>
    <property type="match status" value="1"/>
</dbReference>
<keyword evidence="4" id="KW-1185">Reference proteome</keyword>
<dbReference type="Pfam" id="PF10727">
    <property type="entry name" value="Rossmann-like"/>
    <property type="match status" value="1"/>
</dbReference>
<dbReference type="InterPro" id="IPR037108">
    <property type="entry name" value="TM1727-like_C_sf"/>
</dbReference>
<dbReference type="InterPro" id="IPR018931">
    <property type="entry name" value="DUF2520"/>
</dbReference>
<dbReference type="PATRIC" id="fig|931276.5.peg.3234"/>
<sequence>MLYHIYGGDTIKIGFIGPGKVGVSLGRYFTHKGMQLSGFYGRNENTAKAAAHATKSKFYKNIHELIKESNILFITTPDDSISIIDNELSKFDLKDKSICHASGSLQSNVLYNAKNSGALIYSVHPIFAFSSKNTNLTALENIYFSIEGDIIENSPIIKLFNEIGNRYFIRNKIDSSIYHLANVLVSNLTLSLLDIGTNYLMKLGLNEEDALNALKPLIKGNIDSICDKGFSNSLTGPIVRGDLSTVKKHLSVLDNQDQELYKRLSINLLKIMAFKETKAGNISLDVNNDSSNEEMAITNLITKSSKHLEIYNILEGVN</sequence>
<dbReference type="PANTHER" id="PTHR40459:SF1">
    <property type="entry name" value="CONSERVED HYPOTHETICAL ALANINE AND LEUCINE RICH PROTEIN"/>
    <property type="match status" value="1"/>
</dbReference>